<name>A0ABU2GCW6_9EURY</name>
<reference evidence="3 4" key="1">
    <citation type="submission" date="2022-06" db="EMBL/GenBank/DDBJ databases">
        <title>Halogeometricum sp. a new haloarchaeum isolate from saline soil.</title>
        <authorList>
            <person name="Strakova D."/>
            <person name="Galisteo C."/>
            <person name="Sanchez-Porro C."/>
            <person name="Ventosa A."/>
        </authorList>
    </citation>
    <scope>NUCLEOTIDE SEQUENCE [LARGE SCALE GENOMIC DNA]</scope>
    <source>
        <strain evidence="3 4">S1BR25-6</strain>
    </source>
</reference>
<keyword evidence="4" id="KW-1185">Reference proteome</keyword>
<feature type="compositionally biased region" description="Acidic residues" evidence="1">
    <location>
        <begin position="35"/>
        <end position="46"/>
    </location>
</feature>
<dbReference type="EMBL" id="JAMQOP010000001">
    <property type="protein sequence ID" value="MDS0298660.1"/>
    <property type="molecule type" value="Genomic_DNA"/>
</dbReference>
<protein>
    <recommendedName>
        <fullName evidence="2">C2H2-type domain-containing protein</fullName>
    </recommendedName>
</protein>
<dbReference type="Pfam" id="PF23447">
    <property type="entry name" value="DUF7128"/>
    <property type="match status" value="1"/>
</dbReference>
<proteinExistence type="predicted"/>
<evidence type="ECO:0000256" key="1">
    <source>
        <dbReference type="SAM" id="MobiDB-lite"/>
    </source>
</evidence>
<evidence type="ECO:0000313" key="3">
    <source>
        <dbReference type="EMBL" id="MDS0298660.1"/>
    </source>
</evidence>
<feature type="domain" description="C2H2-type" evidence="2">
    <location>
        <begin position="13"/>
        <end position="40"/>
    </location>
</feature>
<gene>
    <name evidence="3" type="ORF">NDI76_07890</name>
</gene>
<dbReference type="InterPro" id="IPR055552">
    <property type="entry name" value="DUF7128"/>
</dbReference>
<evidence type="ECO:0000259" key="2">
    <source>
        <dbReference type="PROSITE" id="PS50157"/>
    </source>
</evidence>
<feature type="region of interest" description="Disordered" evidence="1">
    <location>
        <begin position="25"/>
        <end position="46"/>
    </location>
</feature>
<sequence length="46" mass="5356">MVSTTQRDGTTWYRCEECEMLFDSESDAETHEENCDGEDDTPSYLQ</sequence>
<dbReference type="PROSITE" id="PS50157">
    <property type="entry name" value="ZINC_FINGER_C2H2_2"/>
    <property type="match status" value="1"/>
</dbReference>
<dbReference type="InterPro" id="IPR013087">
    <property type="entry name" value="Znf_C2H2_type"/>
</dbReference>
<organism evidence="3 4">
    <name type="scientific">Halogeometricum salsisoli</name>
    <dbReference type="NCBI Taxonomy" id="2950536"/>
    <lineage>
        <taxon>Archaea</taxon>
        <taxon>Methanobacteriati</taxon>
        <taxon>Methanobacteriota</taxon>
        <taxon>Stenosarchaea group</taxon>
        <taxon>Halobacteria</taxon>
        <taxon>Halobacteriales</taxon>
        <taxon>Haloferacaceae</taxon>
        <taxon>Halogeometricum</taxon>
    </lineage>
</organism>
<evidence type="ECO:0000313" key="4">
    <source>
        <dbReference type="Proteomes" id="UP001257060"/>
    </source>
</evidence>
<accession>A0ABU2GCW6</accession>
<dbReference type="RefSeq" id="WP_310923457.1">
    <property type="nucleotide sequence ID" value="NZ_JAMQOP010000001.1"/>
</dbReference>
<comment type="caution">
    <text evidence="3">The sequence shown here is derived from an EMBL/GenBank/DDBJ whole genome shotgun (WGS) entry which is preliminary data.</text>
</comment>
<dbReference type="Proteomes" id="UP001257060">
    <property type="component" value="Unassembled WGS sequence"/>
</dbReference>